<dbReference type="PANTHER" id="PTHR12544:SF48">
    <property type="entry name" value="GLUTAMINASE 1"/>
    <property type="match status" value="1"/>
</dbReference>
<dbReference type="HAMAP" id="MF_00313">
    <property type="entry name" value="Glutaminase"/>
    <property type="match status" value="1"/>
</dbReference>
<evidence type="ECO:0000256" key="3">
    <source>
        <dbReference type="ARBA" id="ARBA00012918"/>
    </source>
</evidence>
<evidence type="ECO:0000256" key="5">
    <source>
        <dbReference type="ARBA" id="ARBA00049534"/>
    </source>
</evidence>
<dbReference type="InterPro" id="IPR012338">
    <property type="entry name" value="Beta-lactam/transpept-like"/>
</dbReference>
<name>A0A6I2F6P2_9MICO</name>
<keyword evidence="7" id="KW-0007">Acetylation</keyword>
<proteinExistence type="inferred from homology"/>
<dbReference type="Pfam" id="PF04960">
    <property type="entry name" value="Glutaminase"/>
    <property type="match status" value="1"/>
</dbReference>
<dbReference type="Proteomes" id="UP000431080">
    <property type="component" value="Unassembled WGS sequence"/>
</dbReference>
<feature type="binding site" evidence="7">
    <location>
        <position position="330"/>
    </location>
    <ligand>
        <name>substrate</name>
    </ligand>
</feature>
<dbReference type="EMBL" id="WJIF01000003">
    <property type="protein sequence ID" value="MRG59924.1"/>
    <property type="molecule type" value="Genomic_DNA"/>
</dbReference>
<evidence type="ECO:0000256" key="8">
    <source>
        <dbReference type="SAM" id="MobiDB-lite"/>
    </source>
</evidence>
<feature type="binding site" evidence="7">
    <location>
        <position position="260"/>
    </location>
    <ligand>
        <name>substrate</name>
    </ligand>
</feature>
<organism evidence="9 10">
    <name type="scientific">Agromyces agglutinans</name>
    <dbReference type="NCBI Taxonomy" id="2662258"/>
    <lineage>
        <taxon>Bacteria</taxon>
        <taxon>Bacillati</taxon>
        <taxon>Actinomycetota</taxon>
        <taxon>Actinomycetes</taxon>
        <taxon>Micrococcales</taxon>
        <taxon>Microbacteriaceae</taxon>
        <taxon>Agromyces</taxon>
    </lineage>
</organism>
<evidence type="ECO:0000256" key="7">
    <source>
        <dbReference type="HAMAP-Rule" id="MF_00313"/>
    </source>
</evidence>
<dbReference type="NCBIfam" id="TIGR03814">
    <property type="entry name" value="Gln_ase"/>
    <property type="match status" value="1"/>
</dbReference>
<gene>
    <name evidence="7 9" type="primary">glsA</name>
    <name evidence="9" type="ORF">GE115_08580</name>
</gene>
<comment type="catalytic activity">
    <reaction evidence="5 7">
        <text>L-glutamine + H2O = L-glutamate + NH4(+)</text>
        <dbReference type="Rhea" id="RHEA:15889"/>
        <dbReference type="ChEBI" id="CHEBI:15377"/>
        <dbReference type="ChEBI" id="CHEBI:28938"/>
        <dbReference type="ChEBI" id="CHEBI:29985"/>
        <dbReference type="ChEBI" id="CHEBI:58359"/>
        <dbReference type="EC" id="3.5.1.2"/>
    </reaction>
</comment>
<feature type="binding site" evidence="7">
    <location>
        <position position="229"/>
    </location>
    <ligand>
        <name>substrate</name>
    </ligand>
</feature>
<feature type="region of interest" description="Disordered" evidence="8">
    <location>
        <begin position="1"/>
        <end position="22"/>
    </location>
</feature>
<sequence>MPPTYASPAAAHLPRRRPRRADAPAARLLCPAPATQQDRTRAGRHGPLATGVVVDLEVGDVAQRASTGSLPGWDDVEALVVEAWQRNRGVDDGVVADYIPILAEADPAAFGLAVVEVDGSTHDAGDVDVAFSIQSISKAFVYALACEELGHEVVLERVGVDNTGLAFNSVMAIELAAGHPRNPMVNAGAIATTALVPGDVDEQWRFIVDGLSRFAGRPLEVDQVVYESEAATNQRNRAIARLLESYGRIAGDPLDAVDVYTRQCALLVTAHDLAVMGATLADGGVNPVTGERVVAPEVCRDTLAVLAATGMYERSGEWLFEIGLPGKSGVAGGIVAISPGKAGIGAYSPRLDPAGNSVRGQRAAAYLSRALGLNLFASAPAASAPPKGSPS</sequence>
<dbReference type="GO" id="GO:0006537">
    <property type="term" value="P:glutamate biosynthetic process"/>
    <property type="evidence" value="ECO:0007669"/>
    <property type="project" value="TreeGrafter"/>
</dbReference>
<evidence type="ECO:0000256" key="6">
    <source>
        <dbReference type="ARBA" id="ARBA00070405"/>
    </source>
</evidence>
<feature type="compositionally biased region" description="Low complexity" evidence="8">
    <location>
        <begin position="1"/>
        <end position="12"/>
    </location>
</feature>
<protein>
    <recommendedName>
        <fullName evidence="6 7">Glutaminase</fullName>
        <ecNumber evidence="3 7">3.5.1.2</ecNumber>
    </recommendedName>
</protein>
<comment type="caution">
    <text evidence="9">The sequence shown here is derived from an EMBL/GenBank/DDBJ whole genome shotgun (WGS) entry which is preliminary data.</text>
</comment>
<feature type="binding site" evidence="7">
    <location>
        <position position="186"/>
    </location>
    <ligand>
        <name>substrate</name>
    </ligand>
</feature>
<evidence type="ECO:0000256" key="2">
    <source>
        <dbReference type="ARBA" id="ARBA00011881"/>
    </source>
</evidence>
<feature type="binding site" evidence="7">
    <location>
        <position position="236"/>
    </location>
    <ligand>
        <name>substrate</name>
    </ligand>
</feature>
<evidence type="ECO:0000256" key="4">
    <source>
        <dbReference type="ARBA" id="ARBA00022801"/>
    </source>
</evidence>
<dbReference type="SUPFAM" id="SSF56601">
    <property type="entry name" value="beta-lactamase/transpeptidase-like"/>
    <property type="match status" value="1"/>
</dbReference>
<keyword evidence="10" id="KW-1185">Reference proteome</keyword>
<comment type="subunit">
    <text evidence="2 7">Homotetramer.</text>
</comment>
<reference evidence="9 10" key="1">
    <citation type="submission" date="2019-10" db="EMBL/GenBank/DDBJ databases">
        <authorList>
            <person name="Nie G."/>
            <person name="Ming H."/>
            <person name="Yi B."/>
        </authorList>
    </citation>
    <scope>NUCLEOTIDE SEQUENCE [LARGE SCALE GENOMIC DNA]</scope>
    <source>
        <strain evidence="9 10">CFH 90414</strain>
    </source>
</reference>
<evidence type="ECO:0000313" key="10">
    <source>
        <dbReference type="Proteomes" id="UP000431080"/>
    </source>
</evidence>
<dbReference type="GO" id="GO:0006543">
    <property type="term" value="P:L-glutamine catabolic process"/>
    <property type="evidence" value="ECO:0007669"/>
    <property type="project" value="TreeGrafter"/>
</dbReference>
<dbReference type="NCBIfam" id="NF009020">
    <property type="entry name" value="PRK12356.1"/>
    <property type="match status" value="1"/>
</dbReference>
<dbReference type="AlphaFoldDB" id="A0A6I2F6P2"/>
<evidence type="ECO:0000256" key="1">
    <source>
        <dbReference type="ARBA" id="ARBA00011076"/>
    </source>
</evidence>
<feature type="binding site" evidence="7">
    <location>
        <position position="135"/>
    </location>
    <ligand>
        <name>substrate</name>
    </ligand>
</feature>
<dbReference type="Gene3D" id="3.40.710.10">
    <property type="entry name" value="DD-peptidase/beta-lactamase superfamily"/>
    <property type="match status" value="1"/>
</dbReference>
<dbReference type="EC" id="3.5.1.2" evidence="3 7"/>
<evidence type="ECO:0000313" key="9">
    <source>
        <dbReference type="EMBL" id="MRG59924.1"/>
    </source>
</evidence>
<feature type="binding site" evidence="7">
    <location>
        <position position="312"/>
    </location>
    <ligand>
        <name>substrate</name>
    </ligand>
</feature>
<dbReference type="FunFam" id="3.40.710.10:FF:000005">
    <property type="entry name" value="Glutaminase"/>
    <property type="match status" value="1"/>
</dbReference>
<dbReference type="GO" id="GO:0004359">
    <property type="term" value="F:glutaminase activity"/>
    <property type="evidence" value="ECO:0007669"/>
    <property type="project" value="UniProtKB-UniRule"/>
</dbReference>
<dbReference type="PANTHER" id="PTHR12544">
    <property type="entry name" value="GLUTAMINASE"/>
    <property type="match status" value="1"/>
</dbReference>
<accession>A0A6I2F6P2</accession>
<keyword evidence="4 7" id="KW-0378">Hydrolase</keyword>
<dbReference type="InterPro" id="IPR015868">
    <property type="entry name" value="Glutaminase"/>
</dbReference>
<comment type="similarity">
    <text evidence="1 7">Belongs to the glutaminase family.</text>
</comment>